<feature type="compositionally biased region" description="Basic and acidic residues" evidence="1">
    <location>
        <begin position="556"/>
        <end position="574"/>
    </location>
</feature>
<dbReference type="OrthoDB" id="1350766at2759"/>
<dbReference type="PANTHER" id="PTHR34536:SF6">
    <property type="entry name" value="DENTIN SIALOPHOSPHOPROTEIN-LIKE PROTEIN"/>
    <property type="match status" value="1"/>
</dbReference>
<feature type="region of interest" description="Disordered" evidence="1">
    <location>
        <begin position="209"/>
        <end position="249"/>
    </location>
</feature>
<dbReference type="AlphaFoldDB" id="A0A8X7QRQ3"/>
<dbReference type="Proteomes" id="UP000886595">
    <property type="component" value="Unassembled WGS sequence"/>
</dbReference>
<evidence type="ECO:0000256" key="1">
    <source>
        <dbReference type="SAM" id="MobiDB-lite"/>
    </source>
</evidence>
<organism evidence="2 3">
    <name type="scientific">Brassica carinata</name>
    <name type="common">Ethiopian mustard</name>
    <name type="synonym">Abyssinian cabbage</name>
    <dbReference type="NCBI Taxonomy" id="52824"/>
    <lineage>
        <taxon>Eukaryota</taxon>
        <taxon>Viridiplantae</taxon>
        <taxon>Streptophyta</taxon>
        <taxon>Embryophyta</taxon>
        <taxon>Tracheophyta</taxon>
        <taxon>Spermatophyta</taxon>
        <taxon>Magnoliopsida</taxon>
        <taxon>eudicotyledons</taxon>
        <taxon>Gunneridae</taxon>
        <taxon>Pentapetalae</taxon>
        <taxon>rosids</taxon>
        <taxon>malvids</taxon>
        <taxon>Brassicales</taxon>
        <taxon>Brassicaceae</taxon>
        <taxon>Brassiceae</taxon>
        <taxon>Brassica</taxon>
    </lineage>
</organism>
<feature type="compositionally biased region" description="Basic and acidic residues" evidence="1">
    <location>
        <begin position="28"/>
        <end position="49"/>
    </location>
</feature>
<protein>
    <submittedName>
        <fullName evidence="2">Uncharacterized protein</fullName>
    </submittedName>
</protein>
<feature type="region of interest" description="Disordered" evidence="1">
    <location>
        <begin position="280"/>
        <end position="376"/>
    </location>
</feature>
<reference evidence="2 3" key="1">
    <citation type="submission" date="2020-02" db="EMBL/GenBank/DDBJ databases">
        <authorList>
            <person name="Ma Q."/>
            <person name="Huang Y."/>
            <person name="Song X."/>
            <person name="Pei D."/>
        </authorList>
    </citation>
    <scope>NUCLEOTIDE SEQUENCE [LARGE SCALE GENOMIC DNA]</scope>
    <source>
        <strain evidence="2">Sxm20200214</strain>
        <tissue evidence="2">Leaf</tissue>
    </source>
</reference>
<dbReference type="PANTHER" id="PTHR34536">
    <property type="entry name" value="DENTIN SIALOPHOSPHOPROTEIN-LIKE PROTEIN"/>
    <property type="match status" value="1"/>
</dbReference>
<feature type="compositionally biased region" description="Basic and acidic residues" evidence="1">
    <location>
        <begin position="614"/>
        <end position="624"/>
    </location>
</feature>
<evidence type="ECO:0000313" key="2">
    <source>
        <dbReference type="EMBL" id="KAG2275480.1"/>
    </source>
</evidence>
<feature type="compositionally biased region" description="Basic and acidic residues" evidence="1">
    <location>
        <begin position="1"/>
        <end position="13"/>
    </location>
</feature>
<proteinExistence type="predicted"/>
<sequence>MAKTNRGELKSTNDSELPWMAKGSKSSTWRDEKVIVRVADSDVENKDKSSSGTIANESEPGKFLRQHVAERVRRVPMKKRGMMVASPSPRESCGRRGIAEHGPEINHVWKLNPKNDSSGPEFSGIALLADAACNLSNDYAPAVDRLPAEEPVVQQQDGSTILPHAVGSTDQVGQGKKDNAAPEKSSFDLADEKGIASVGGMIIATKGASESENLAPDSGVGATESENLAPDSGVIIKSDKSSVSEPTEKKNLRLHWDLNVSMDAWGPPCDVEDDASEKDVKGVIPNPMAPRESEHIDGSKDHLDGFAASVGQENFSSPCGPKAEAAARNGNKFKSGYNSPLEDGELREPNRRGKNKVEDGGFSSMAESTDNKMKDSDKGILAETNLGPLERKSHDALRIEEAHDIRDIEKNDVARISDLHLKKRSSSSRRFVPKPFKELPSHDGIPRTRQLSMAPYNCFGRHDRSYGRGYFSGSGSRPPYVLEPPHPENLGVMGRIDQSGSGSGQGSQPDGYVRKRFSNGGYRGGRFSNGGDRVMRGRHGDNNQFSGRMHNWRSGNRRERLPRNGGDRLSHPHDGFRAEERMMESVRFPFQERFLEDQEIGFMSPPRNRMPPPRFDERRSHDSGTNRNSFRGRRFGLGQRHDAGRSLRRLNSDNNNNFIPFRRQRRFDDVEDSTGGNKFEMRQQQTRRADITEDGGDDVAGSGFAKESQWV</sequence>
<gene>
    <name evidence="2" type="ORF">Bca52824_058035</name>
</gene>
<feature type="region of interest" description="Disordered" evidence="1">
    <location>
        <begin position="163"/>
        <end position="186"/>
    </location>
</feature>
<feature type="region of interest" description="Disordered" evidence="1">
    <location>
        <begin position="1"/>
        <end position="64"/>
    </location>
</feature>
<feature type="compositionally biased region" description="Basic and acidic residues" evidence="1">
    <location>
        <begin position="344"/>
        <end position="359"/>
    </location>
</feature>
<evidence type="ECO:0000313" key="3">
    <source>
        <dbReference type="Proteomes" id="UP000886595"/>
    </source>
</evidence>
<feature type="compositionally biased region" description="Basic and acidic residues" evidence="1">
    <location>
        <begin position="291"/>
        <end position="304"/>
    </location>
</feature>
<feature type="compositionally biased region" description="Basic and acidic residues" evidence="1">
    <location>
        <begin position="237"/>
        <end position="249"/>
    </location>
</feature>
<accession>A0A8X7QRQ3</accession>
<comment type="caution">
    <text evidence="2">The sequence shown here is derived from an EMBL/GenBank/DDBJ whole genome shotgun (WGS) entry which is preliminary data.</text>
</comment>
<feature type="region of interest" description="Disordered" evidence="1">
    <location>
        <begin position="487"/>
        <end position="574"/>
    </location>
</feature>
<name>A0A8X7QRQ3_BRACI</name>
<keyword evidence="3" id="KW-1185">Reference proteome</keyword>
<feature type="region of interest" description="Disordered" evidence="1">
    <location>
        <begin position="602"/>
        <end position="711"/>
    </location>
</feature>
<dbReference type="EMBL" id="JAAMPC010000012">
    <property type="protein sequence ID" value="KAG2275480.1"/>
    <property type="molecule type" value="Genomic_DNA"/>
</dbReference>
<feature type="region of interest" description="Disordered" evidence="1">
    <location>
        <begin position="76"/>
        <end position="98"/>
    </location>
</feature>